<dbReference type="InterPro" id="IPR042635">
    <property type="entry name" value="MEGF10/SREC1/2-like"/>
</dbReference>
<evidence type="ECO:0000313" key="4">
    <source>
        <dbReference type="EnsemblMetazoa" id="G18258.1:cds"/>
    </source>
</evidence>
<reference evidence="4" key="1">
    <citation type="submission" date="2022-08" db="UniProtKB">
        <authorList>
            <consortium name="EnsemblMetazoa"/>
        </authorList>
    </citation>
    <scope>IDENTIFICATION</scope>
    <source>
        <strain evidence="4">05x7-T-G4-1.051#20</strain>
    </source>
</reference>
<feature type="transmembrane region" description="Helical" evidence="2">
    <location>
        <begin position="209"/>
        <end position="231"/>
    </location>
</feature>
<keyword evidence="3" id="KW-0732">Signal</keyword>
<organism evidence="4 5">
    <name type="scientific">Magallana gigas</name>
    <name type="common">Pacific oyster</name>
    <name type="synonym">Crassostrea gigas</name>
    <dbReference type="NCBI Taxonomy" id="29159"/>
    <lineage>
        <taxon>Eukaryota</taxon>
        <taxon>Metazoa</taxon>
        <taxon>Spiralia</taxon>
        <taxon>Lophotrochozoa</taxon>
        <taxon>Mollusca</taxon>
        <taxon>Bivalvia</taxon>
        <taxon>Autobranchia</taxon>
        <taxon>Pteriomorphia</taxon>
        <taxon>Ostreida</taxon>
        <taxon>Ostreoidea</taxon>
        <taxon>Ostreidae</taxon>
        <taxon>Magallana</taxon>
    </lineage>
</organism>
<dbReference type="Gene3D" id="2.170.300.10">
    <property type="entry name" value="Tie2 ligand-binding domain superfamily"/>
    <property type="match status" value="2"/>
</dbReference>
<name>A0A8W8JB54_MAGGI</name>
<dbReference type="PANTHER" id="PTHR24043">
    <property type="entry name" value="SCAVENGER RECEPTOR CLASS F"/>
    <property type="match status" value="1"/>
</dbReference>
<evidence type="ECO:0000256" key="3">
    <source>
        <dbReference type="SAM" id="SignalP"/>
    </source>
</evidence>
<accession>A0A8W8JB54</accession>
<proteinExistence type="predicted"/>
<dbReference type="Proteomes" id="UP000005408">
    <property type="component" value="Unassembled WGS sequence"/>
</dbReference>
<sequence>MFFIYGVLLLLRFFVVLVSKEIPARNGSTFNADESNSLDYMQENSQACNDGYTGSNCILRCRYPSYGRRCQQLCNCEEIVCNSTTGCEVSYATNVKTDARVQIPTDATACRIGYTGQNCDKQCIYPGYGAGCQSECNCNVNQCDHVKGCISMHGFSRNNKTLDIGCLYPRYGKDCQKTCRCEEMFCNTINGCIVTNNCTSDKHHRRKQAMMSTTVILGVLAMLQFSVYFLLTWT</sequence>
<dbReference type="GO" id="GO:0005044">
    <property type="term" value="F:scavenger receptor activity"/>
    <property type="evidence" value="ECO:0007669"/>
    <property type="project" value="InterPro"/>
</dbReference>
<evidence type="ECO:0000256" key="1">
    <source>
        <dbReference type="ARBA" id="ARBA00022536"/>
    </source>
</evidence>
<dbReference type="AlphaFoldDB" id="A0A8W8JB54"/>
<feature type="chain" id="PRO_5036471612" evidence="3">
    <location>
        <begin position="20"/>
        <end position="234"/>
    </location>
</feature>
<feature type="signal peptide" evidence="3">
    <location>
        <begin position="1"/>
        <end position="19"/>
    </location>
</feature>
<evidence type="ECO:0000256" key="2">
    <source>
        <dbReference type="SAM" id="Phobius"/>
    </source>
</evidence>
<keyword evidence="5" id="KW-1185">Reference proteome</keyword>
<protein>
    <submittedName>
        <fullName evidence="4">Uncharacterized protein</fullName>
    </submittedName>
</protein>
<evidence type="ECO:0000313" key="5">
    <source>
        <dbReference type="Proteomes" id="UP000005408"/>
    </source>
</evidence>
<keyword evidence="2" id="KW-0812">Transmembrane</keyword>
<keyword evidence="2" id="KW-1133">Transmembrane helix</keyword>
<dbReference type="EnsemblMetazoa" id="G18258.1">
    <property type="protein sequence ID" value="G18258.1:cds"/>
    <property type="gene ID" value="G18258"/>
</dbReference>
<keyword evidence="1" id="KW-0245">EGF-like domain</keyword>
<keyword evidence="2" id="KW-0472">Membrane</keyword>